<comment type="caution">
    <text evidence="1">The sequence shown here is derived from an EMBL/GenBank/DDBJ whole genome shotgun (WGS) entry which is preliminary data.</text>
</comment>
<evidence type="ECO:0000313" key="2">
    <source>
        <dbReference type="Proteomes" id="UP001138768"/>
    </source>
</evidence>
<dbReference type="AlphaFoldDB" id="A0A9X0WDY7"/>
<gene>
    <name evidence="1" type="ORF">CKO42_26180</name>
</gene>
<accession>A0A9X0WDY7</accession>
<reference evidence="1 2" key="1">
    <citation type="journal article" date="2020" name="Microorganisms">
        <title>Osmotic Adaptation and Compatible Solute Biosynthesis of Phototrophic Bacteria as Revealed from Genome Analyses.</title>
        <authorList>
            <person name="Imhoff J.F."/>
            <person name="Rahn T."/>
            <person name="Kunzel S."/>
            <person name="Keller A."/>
            <person name="Neulinger S.C."/>
        </authorList>
    </citation>
    <scope>NUCLEOTIDE SEQUENCE [LARGE SCALE GENOMIC DNA]</scope>
    <source>
        <strain evidence="1 2">DSM 25653</strain>
    </source>
</reference>
<sequence length="79" mass="8811">MHFSAMITYGANDDSPFLRSLLTIQRNFDQGLYATTWHDEIIQIRSTMPQASLIVPLGHRLIEGTEAASEAMMTAAEAR</sequence>
<dbReference type="EMBL" id="NRRY01000124">
    <property type="protein sequence ID" value="MBK1621805.1"/>
    <property type="molecule type" value="Genomic_DNA"/>
</dbReference>
<protein>
    <submittedName>
        <fullName evidence="1">Uncharacterized protein</fullName>
    </submittedName>
</protein>
<dbReference type="Proteomes" id="UP001138768">
    <property type="component" value="Unassembled WGS sequence"/>
</dbReference>
<name>A0A9X0WDY7_9GAMM</name>
<organism evidence="1 2">
    <name type="scientific">Lamprobacter modestohalophilus</name>
    <dbReference type="NCBI Taxonomy" id="1064514"/>
    <lineage>
        <taxon>Bacteria</taxon>
        <taxon>Pseudomonadati</taxon>
        <taxon>Pseudomonadota</taxon>
        <taxon>Gammaproteobacteria</taxon>
        <taxon>Chromatiales</taxon>
        <taxon>Chromatiaceae</taxon>
        <taxon>Lamprobacter</taxon>
    </lineage>
</organism>
<proteinExistence type="predicted"/>
<keyword evidence="2" id="KW-1185">Reference proteome</keyword>
<evidence type="ECO:0000313" key="1">
    <source>
        <dbReference type="EMBL" id="MBK1621805.1"/>
    </source>
</evidence>